<feature type="compositionally biased region" description="Basic and acidic residues" evidence="1">
    <location>
        <begin position="134"/>
        <end position="164"/>
    </location>
</feature>
<dbReference type="InterPro" id="IPR007455">
    <property type="entry name" value="Serglycin"/>
</dbReference>
<reference evidence="4" key="1">
    <citation type="submission" date="2025-08" db="UniProtKB">
        <authorList>
            <consortium name="RefSeq"/>
        </authorList>
    </citation>
    <scope>IDENTIFICATION</scope>
</reference>
<dbReference type="AlphaFoldDB" id="A0A9Y3VKI3"/>
<keyword evidence="2" id="KW-0732">Signal</keyword>
<dbReference type="CTD" id="5552"/>
<feature type="region of interest" description="Disordered" evidence="1">
    <location>
        <begin position="43"/>
        <end position="164"/>
    </location>
</feature>
<proteinExistence type="predicted"/>
<protein>
    <submittedName>
        <fullName evidence="4">Serglycin isoform X2</fullName>
    </submittedName>
</protein>
<evidence type="ECO:0000313" key="3">
    <source>
        <dbReference type="Proteomes" id="UP000695023"/>
    </source>
</evidence>
<name>A0A9Y3VKI3_9CICH</name>
<gene>
    <name evidence="4" type="primary">srgn</name>
</gene>
<dbReference type="Proteomes" id="UP000695023">
    <property type="component" value="Unplaced"/>
</dbReference>
<keyword evidence="3" id="KW-1185">Reference proteome</keyword>
<sequence>MKLILLLLISCLALHSTKGAPRTAVYKFMRCNPDGDQANCVTQQSPEMEWSPDLPSKLPASAAEYLEAEPVEDENSPMEEDDEEEQEYEEEAEEEESKLSESPGIFLGEEGSGGYEGSAAEGPYMADKSNLDMSDLRRLFASRRTSDEVKPDERDYKEDHLLQL</sequence>
<evidence type="ECO:0000313" key="4">
    <source>
        <dbReference type="RefSeq" id="XP_005733305.1"/>
    </source>
</evidence>
<dbReference type="GeneID" id="102205065"/>
<dbReference type="RefSeq" id="XP_005733305.1">
    <property type="nucleotide sequence ID" value="XM_005733248.2"/>
</dbReference>
<accession>A0A9Y3VKI3</accession>
<evidence type="ECO:0000256" key="1">
    <source>
        <dbReference type="SAM" id="MobiDB-lite"/>
    </source>
</evidence>
<dbReference type="Pfam" id="PF04360">
    <property type="entry name" value="Serglycin"/>
    <property type="match status" value="1"/>
</dbReference>
<evidence type="ECO:0000256" key="2">
    <source>
        <dbReference type="SAM" id="SignalP"/>
    </source>
</evidence>
<feature type="chain" id="PRO_5041422861" evidence="2">
    <location>
        <begin position="20"/>
        <end position="164"/>
    </location>
</feature>
<feature type="signal peptide" evidence="2">
    <location>
        <begin position="1"/>
        <end position="19"/>
    </location>
</feature>
<organism evidence="3 4">
    <name type="scientific">Pundamilia nyererei</name>
    <dbReference type="NCBI Taxonomy" id="303518"/>
    <lineage>
        <taxon>Eukaryota</taxon>
        <taxon>Metazoa</taxon>
        <taxon>Chordata</taxon>
        <taxon>Craniata</taxon>
        <taxon>Vertebrata</taxon>
        <taxon>Euteleostomi</taxon>
        <taxon>Actinopterygii</taxon>
        <taxon>Neopterygii</taxon>
        <taxon>Teleostei</taxon>
        <taxon>Neoteleostei</taxon>
        <taxon>Acanthomorphata</taxon>
        <taxon>Ovalentaria</taxon>
        <taxon>Cichlomorphae</taxon>
        <taxon>Cichliformes</taxon>
        <taxon>Cichlidae</taxon>
        <taxon>African cichlids</taxon>
        <taxon>Pseudocrenilabrinae</taxon>
        <taxon>Haplochromini</taxon>
        <taxon>Pundamilia</taxon>
    </lineage>
</organism>
<feature type="compositionally biased region" description="Acidic residues" evidence="1">
    <location>
        <begin position="66"/>
        <end position="96"/>
    </location>
</feature>